<keyword evidence="3" id="KW-1185">Reference proteome</keyword>
<reference evidence="3" key="2">
    <citation type="submission" date="2016-04" db="EMBL/GenBank/DDBJ databases">
        <title>First Complete Genome Sequence of a Subdivision 6 Acidobacterium.</title>
        <authorList>
            <person name="Huang S."/>
            <person name="Vieira S."/>
            <person name="Bunk B."/>
            <person name="Riedel T."/>
            <person name="Sproeer C."/>
            <person name="Overmann J."/>
        </authorList>
    </citation>
    <scope>NUCLEOTIDE SEQUENCE [LARGE SCALE GENOMIC DNA]</scope>
    <source>
        <strain evidence="3">DSM 100886 HEG_-6_39</strain>
    </source>
</reference>
<proteinExistence type="predicted"/>
<dbReference type="STRING" id="1855912.LuPra_03934"/>
<dbReference type="KEGG" id="abac:LuPra_03934"/>
<feature type="chain" id="PRO_5007511798" evidence="1">
    <location>
        <begin position="31"/>
        <end position="106"/>
    </location>
</feature>
<keyword evidence="1" id="KW-0732">Signal</keyword>
<dbReference type="Proteomes" id="UP000076079">
    <property type="component" value="Chromosome"/>
</dbReference>
<protein>
    <submittedName>
        <fullName evidence="2">Uncharacterized protein</fullName>
    </submittedName>
</protein>
<dbReference type="RefSeq" id="WP_110172308.1">
    <property type="nucleotide sequence ID" value="NZ_CP015136.1"/>
</dbReference>
<name>A0A143PQ29_LUTPR</name>
<evidence type="ECO:0000313" key="2">
    <source>
        <dbReference type="EMBL" id="AMY10695.1"/>
    </source>
</evidence>
<dbReference type="EMBL" id="CP015136">
    <property type="protein sequence ID" value="AMY10695.1"/>
    <property type="molecule type" value="Genomic_DNA"/>
</dbReference>
<feature type="signal peptide" evidence="1">
    <location>
        <begin position="1"/>
        <end position="30"/>
    </location>
</feature>
<organism evidence="2 3">
    <name type="scientific">Luteitalea pratensis</name>
    <dbReference type="NCBI Taxonomy" id="1855912"/>
    <lineage>
        <taxon>Bacteria</taxon>
        <taxon>Pseudomonadati</taxon>
        <taxon>Acidobacteriota</taxon>
        <taxon>Vicinamibacteria</taxon>
        <taxon>Vicinamibacterales</taxon>
        <taxon>Vicinamibacteraceae</taxon>
        <taxon>Luteitalea</taxon>
    </lineage>
</organism>
<accession>A0A143PQ29</accession>
<gene>
    <name evidence="2" type="ORF">LuPra_03934</name>
</gene>
<reference evidence="2 3" key="1">
    <citation type="journal article" date="2016" name="Genome Announc.">
        <title>First Complete Genome Sequence of a Subdivision 6 Acidobacterium Strain.</title>
        <authorList>
            <person name="Huang S."/>
            <person name="Vieira S."/>
            <person name="Bunk B."/>
            <person name="Riedel T."/>
            <person name="Sproer C."/>
            <person name="Overmann J."/>
        </authorList>
    </citation>
    <scope>NUCLEOTIDE SEQUENCE [LARGE SCALE GENOMIC DNA]</scope>
    <source>
        <strain evidence="3">DSM 100886 HEG_-6_39</strain>
    </source>
</reference>
<evidence type="ECO:0000313" key="3">
    <source>
        <dbReference type="Proteomes" id="UP000076079"/>
    </source>
</evidence>
<sequence precursor="true">MTCGTRVILTLMRLLSLPAVSLLSACGAVGVTHDVRITMDDPTGRLGAPPWSVEIGSASGGQTTFGSASPDSPFRETLREVRGVHGLTARSNEQRFNFRMPAPADG</sequence>
<dbReference type="PROSITE" id="PS51257">
    <property type="entry name" value="PROKAR_LIPOPROTEIN"/>
    <property type="match status" value="1"/>
</dbReference>
<dbReference type="AlphaFoldDB" id="A0A143PQ29"/>
<evidence type="ECO:0000256" key="1">
    <source>
        <dbReference type="SAM" id="SignalP"/>
    </source>
</evidence>